<dbReference type="PROSITE" id="PS51450">
    <property type="entry name" value="LRR"/>
    <property type="match status" value="2"/>
</dbReference>
<dbReference type="InterPro" id="IPR001611">
    <property type="entry name" value="Leu-rich_rpt"/>
</dbReference>
<dbReference type="AlphaFoldDB" id="A0AA86NQB1"/>
<dbReference type="PANTHER" id="PTHR46652">
    <property type="entry name" value="LEUCINE-RICH REPEAT AND IQ DOMAIN-CONTAINING PROTEIN 1-RELATED"/>
    <property type="match status" value="1"/>
</dbReference>
<dbReference type="InterPro" id="IPR025875">
    <property type="entry name" value="Leu-rich_rpt_4"/>
</dbReference>
<dbReference type="Proteomes" id="UP001642409">
    <property type="component" value="Unassembled WGS sequence"/>
</dbReference>
<dbReference type="EMBL" id="CAXDID020000012">
    <property type="protein sequence ID" value="CAL5980689.1"/>
    <property type="molecule type" value="Genomic_DNA"/>
</dbReference>
<protein>
    <submittedName>
        <fullName evidence="3">ABC transporter substrate-binding protein</fullName>
    </submittedName>
    <submittedName>
        <fullName evidence="4">ABC_transporter substrate-binding protein</fullName>
    </submittedName>
</protein>
<evidence type="ECO:0000313" key="3">
    <source>
        <dbReference type="EMBL" id="CAI9923386.1"/>
    </source>
</evidence>
<organism evidence="3">
    <name type="scientific">Hexamita inflata</name>
    <dbReference type="NCBI Taxonomy" id="28002"/>
    <lineage>
        <taxon>Eukaryota</taxon>
        <taxon>Metamonada</taxon>
        <taxon>Diplomonadida</taxon>
        <taxon>Hexamitidae</taxon>
        <taxon>Hexamitinae</taxon>
        <taxon>Hexamita</taxon>
    </lineage>
</organism>
<gene>
    <name evidence="3" type="ORF">HINF_LOCUS11031</name>
    <name evidence="4" type="ORF">HINF_LOCUS6298</name>
</gene>
<dbReference type="Gene3D" id="3.80.10.10">
    <property type="entry name" value="Ribonuclease Inhibitor"/>
    <property type="match status" value="1"/>
</dbReference>
<dbReference type="SMART" id="SM00365">
    <property type="entry name" value="LRR_SD22"/>
    <property type="match status" value="2"/>
</dbReference>
<evidence type="ECO:0000256" key="2">
    <source>
        <dbReference type="ARBA" id="ARBA00022737"/>
    </source>
</evidence>
<keyword evidence="1" id="KW-0433">Leucine-rich repeat</keyword>
<keyword evidence="2" id="KW-0677">Repeat</keyword>
<keyword evidence="5" id="KW-1185">Reference proteome</keyword>
<sequence length="391" mass="46218">MKQSYSYDFIQYSRLLNICQQELKNIKKCYNIIKQPIDLYLDTYLYLELKSKKIIEEQQELYGFIQQQAIDQRKVELEQKYQVFNMNSIISSINEQLQNPDIEKEMANDHYLIKQSDNWMEEFESGIDINIDDHTLIANTDITSFKVADYFTNPNLRIESCTGIKFKRVPTRITKLELFECHFDSLEGIGQMKQLLELALQAQPNKPSKTKDKQVVKQLEPKYLRNLNNLTSLQVNKYDITDISVLKFLTKLKSLDLSENLISDIYPISYLHNLQSLSLNTNQIIDISYLKTLNIIKLDIQNNKIADLSPVKPKARDKTQKKAFKKDILNSKRLNSFYNSWSLLRNMDMKQKQMNIRKQTLVENLKYLVQQTTYEQIDVTRRVIISQFFRE</sequence>
<name>A0AA86NQB1_9EUKA</name>
<evidence type="ECO:0000313" key="4">
    <source>
        <dbReference type="EMBL" id="CAL5980689.1"/>
    </source>
</evidence>
<reference evidence="3" key="1">
    <citation type="submission" date="2023-06" db="EMBL/GenBank/DDBJ databases">
        <authorList>
            <person name="Kurt Z."/>
        </authorList>
    </citation>
    <scope>NUCLEOTIDE SEQUENCE</scope>
</reference>
<proteinExistence type="predicted"/>
<dbReference type="EMBL" id="CATOUU010000279">
    <property type="protein sequence ID" value="CAI9923386.1"/>
    <property type="molecule type" value="Genomic_DNA"/>
</dbReference>
<reference evidence="4 5" key="2">
    <citation type="submission" date="2024-07" db="EMBL/GenBank/DDBJ databases">
        <authorList>
            <person name="Akdeniz Z."/>
        </authorList>
    </citation>
    <scope>NUCLEOTIDE SEQUENCE [LARGE SCALE GENOMIC DNA]</scope>
</reference>
<evidence type="ECO:0000256" key="1">
    <source>
        <dbReference type="ARBA" id="ARBA00022614"/>
    </source>
</evidence>
<dbReference type="Pfam" id="PF12799">
    <property type="entry name" value="LRR_4"/>
    <property type="match status" value="1"/>
</dbReference>
<evidence type="ECO:0000313" key="5">
    <source>
        <dbReference type="Proteomes" id="UP001642409"/>
    </source>
</evidence>
<accession>A0AA86NQB1</accession>
<dbReference type="InterPro" id="IPR050836">
    <property type="entry name" value="SDS22/Internalin_LRR"/>
</dbReference>
<comment type="caution">
    <text evidence="3">The sequence shown here is derived from an EMBL/GenBank/DDBJ whole genome shotgun (WGS) entry which is preliminary data.</text>
</comment>
<dbReference type="PANTHER" id="PTHR46652:SF3">
    <property type="entry name" value="LEUCINE-RICH REPEAT-CONTAINING PROTEIN 9"/>
    <property type="match status" value="1"/>
</dbReference>
<dbReference type="SUPFAM" id="SSF52058">
    <property type="entry name" value="L domain-like"/>
    <property type="match status" value="1"/>
</dbReference>
<dbReference type="InterPro" id="IPR032675">
    <property type="entry name" value="LRR_dom_sf"/>
</dbReference>